<protein>
    <submittedName>
        <fullName evidence="3">DUF2220 family protein</fullName>
    </submittedName>
</protein>
<sequence length="389" mass="45844">MISLEEIRKKCLLYYHKVLNRAVLGEKSFPWEISTGKIDPEEIIHNPSLLEKIKKESKEKKGFGFLLVSFQKETRKFGTQTLPSKIRFEDEIDFLRFLHKEQEFSFYKSDCDMILFKIPALMEWILKNPFLVIQESGNWEDLLSVCSYFLKNPRPGLYIRELPISVPTKFIEENKKVLRNLLDFLVPENIDYEGKDFESRFGLKKPEALVRFRILDPIIAEKSSGGLFDISVPVDEFRNLHLFGCKRIFILENKINFSNIDHFLTFPKLSGSIAIFGQGYGLGILKDCVWLNKMEILYWGDIDVQGFEILSLLREQYSQTKSFLMDKETFLKFQNFAVDGKYSKFSKLDYLTESEKETWEYLRSLGSKNRLEQERIPQEYIEKTLHSQF</sequence>
<gene>
    <name evidence="3" type="ORF">MAL03_02765</name>
</gene>
<organism evidence="3 4">
    <name type="scientific">Leptospira noguchii</name>
    <dbReference type="NCBI Taxonomy" id="28182"/>
    <lineage>
        <taxon>Bacteria</taxon>
        <taxon>Pseudomonadati</taxon>
        <taxon>Spirochaetota</taxon>
        <taxon>Spirochaetia</taxon>
        <taxon>Leptospirales</taxon>
        <taxon>Leptospiraceae</taxon>
        <taxon>Leptospira</taxon>
    </lineage>
</organism>
<dbReference type="Proteomes" id="UP000829829">
    <property type="component" value="Chromosome 1"/>
</dbReference>
<evidence type="ECO:0000313" key="3">
    <source>
        <dbReference type="EMBL" id="UOG57139.1"/>
    </source>
</evidence>
<reference evidence="3" key="1">
    <citation type="submission" date="2022-02" db="EMBL/GenBank/DDBJ databases">
        <title>The genetically variable rfb locus in Leptospira is a mobile cassette and a molecular signature of serovar identity.</title>
        <authorList>
            <person name="Nieves C."/>
            <person name="Vincent A.T."/>
            <person name="Zarantonelli L."/>
            <person name="Picardeau M."/>
            <person name="Veyrier F.J."/>
            <person name="Buschiazzo A."/>
        </authorList>
    </citation>
    <scope>NUCLEOTIDE SEQUENCE</scope>
    <source>
        <strain evidence="3">IP1512017</strain>
    </source>
</reference>
<dbReference type="AlphaFoldDB" id="A0AAE9GBN6"/>
<feature type="domain" description="Wadjet protein JetD C-terminal" evidence="1">
    <location>
        <begin position="202"/>
        <end position="384"/>
    </location>
</feature>
<dbReference type="Pfam" id="PF11795">
    <property type="entry name" value="DUF3322"/>
    <property type="match status" value="1"/>
</dbReference>
<accession>A0AAE9GBN6</accession>
<dbReference type="EMBL" id="CP091957">
    <property type="protein sequence ID" value="UOG57139.1"/>
    <property type="molecule type" value="Genomic_DNA"/>
</dbReference>
<dbReference type="InterPro" id="IPR024537">
    <property type="entry name" value="DUF3322"/>
</dbReference>
<name>A0AAE9GBN6_9LEPT</name>
<evidence type="ECO:0000259" key="2">
    <source>
        <dbReference type="Pfam" id="PF11795"/>
    </source>
</evidence>
<proteinExistence type="predicted"/>
<dbReference type="RefSeq" id="WP_243815649.1">
    <property type="nucleotide sequence ID" value="NZ_CP091957.1"/>
</dbReference>
<dbReference type="InterPro" id="IPR024534">
    <property type="entry name" value="JetD_C"/>
</dbReference>
<feature type="domain" description="DUF3322" evidence="2">
    <location>
        <begin position="5"/>
        <end position="183"/>
    </location>
</feature>
<evidence type="ECO:0000259" key="1">
    <source>
        <dbReference type="Pfam" id="PF09983"/>
    </source>
</evidence>
<evidence type="ECO:0000313" key="4">
    <source>
        <dbReference type="Proteomes" id="UP000829829"/>
    </source>
</evidence>
<dbReference type="Pfam" id="PF09983">
    <property type="entry name" value="JetD_C"/>
    <property type="match status" value="1"/>
</dbReference>